<feature type="binding site" evidence="8">
    <location>
        <begin position="17"/>
        <end position="18"/>
    </location>
    <ligand>
        <name>ATP</name>
        <dbReference type="ChEBI" id="CHEBI:30616"/>
    </ligand>
</feature>
<organism evidence="10 11">
    <name type="scientific">Haliangium ochraceum (strain DSM 14365 / JCM 11303 / SMP-2)</name>
    <dbReference type="NCBI Taxonomy" id="502025"/>
    <lineage>
        <taxon>Bacteria</taxon>
        <taxon>Pseudomonadati</taxon>
        <taxon>Myxococcota</taxon>
        <taxon>Polyangia</taxon>
        <taxon>Haliangiales</taxon>
        <taxon>Kofleriaceae</taxon>
        <taxon>Haliangium</taxon>
    </lineage>
</organism>
<dbReference type="EMBL" id="CP001804">
    <property type="protein sequence ID" value="ACY12783.1"/>
    <property type="molecule type" value="Genomic_DNA"/>
</dbReference>
<dbReference type="CDD" id="cd00806">
    <property type="entry name" value="TrpRS_core"/>
    <property type="match status" value="1"/>
</dbReference>
<feature type="binding site" evidence="8">
    <location>
        <position position="133"/>
    </location>
    <ligand>
        <name>L-tryptophan</name>
        <dbReference type="ChEBI" id="CHEBI:57912"/>
    </ligand>
</feature>
<dbReference type="eggNOG" id="COG0180">
    <property type="taxonomic scope" value="Bacteria"/>
</dbReference>
<name>D0LGN7_HALO1</name>
<comment type="subunit">
    <text evidence="8">Homodimer.</text>
</comment>
<keyword evidence="8" id="KW-0963">Cytoplasm</keyword>
<evidence type="ECO:0000256" key="8">
    <source>
        <dbReference type="HAMAP-Rule" id="MF_00140"/>
    </source>
</evidence>
<dbReference type="InterPro" id="IPR050203">
    <property type="entry name" value="Trp-tRNA_synthetase"/>
</dbReference>
<dbReference type="GO" id="GO:0005829">
    <property type="term" value="C:cytosol"/>
    <property type="evidence" value="ECO:0007669"/>
    <property type="project" value="TreeGrafter"/>
</dbReference>
<dbReference type="FunFam" id="1.10.240.10:FF:000005">
    <property type="entry name" value="Tryptophan--tRNA ligase"/>
    <property type="match status" value="1"/>
</dbReference>
<sequence>MKTLFSGIQPSGELHLGNYLGAVRNWVELQETYFCYFCIVDYHAITQSYERSEMRKRVFDMAVDLLACGIDPERSVLFVQSSVPEHTELCWVLNTVAQFGDLGRMTQFKDKSKRQEDNINVGLFDYPVLQAADILLYKAAAVPVGKDQEQHIEFTRRLARGFNNRWSKVFAEPEARFSAVPKLLGLDGKAKMSKSLDNTIPLAATEKQIRKKLAQAVTDPKRETREDPGNPDDCNLYTLHTFFSSEDEQQWVRQGCTTAGIGCVDCKKKLSDNVIDHLADYHKRREALLATPAQVDEILAKGAEKARATAQKTMAEVRKKLGLWQQP</sequence>
<dbReference type="Gene3D" id="1.10.240.10">
    <property type="entry name" value="Tyrosyl-Transfer RNA Synthetase"/>
    <property type="match status" value="1"/>
</dbReference>
<comment type="subcellular location">
    <subcellularLocation>
        <location evidence="8">Cytoplasm</location>
    </subcellularLocation>
</comment>
<keyword evidence="5 8" id="KW-0648">Protein biosynthesis</keyword>
<dbReference type="Gene3D" id="3.40.50.620">
    <property type="entry name" value="HUPs"/>
    <property type="match status" value="1"/>
</dbReference>
<feature type="binding site" evidence="8">
    <location>
        <position position="183"/>
    </location>
    <ligand>
        <name>ATP</name>
        <dbReference type="ChEBI" id="CHEBI:30616"/>
    </ligand>
</feature>
<keyword evidence="4 8" id="KW-0067">ATP-binding</keyword>
<dbReference type="HAMAP" id="MF_00140_B">
    <property type="entry name" value="Trp_tRNA_synth_B"/>
    <property type="match status" value="1"/>
</dbReference>
<feature type="binding site" evidence="8">
    <location>
        <begin position="145"/>
        <end position="147"/>
    </location>
    <ligand>
        <name>ATP</name>
        <dbReference type="ChEBI" id="CHEBI:30616"/>
    </ligand>
</feature>
<evidence type="ECO:0000256" key="1">
    <source>
        <dbReference type="ARBA" id="ARBA00005594"/>
    </source>
</evidence>
<dbReference type="AlphaFoldDB" id="D0LGN7"/>
<keyword evidence="6 8" id="KW-0030">Aminoacyl-tRNA synthetase</keyword>
<feature type="binding site" evidence="8">
    <location>
        <begin position="9"/>
        <end position="11"/>
    </location>
    <ligand>
        <name>ATP</name>
        <dbReference type="ChEBI" id="CHEBI:30616"/>
    </ligand>
</feature>
<dbReference type="NCBIfam" id="TIGR00233">
    <property type="entry name" value="trpS"/>
    <property type="match status" value="1"/>
</dbReference>
<keyword evidence="11" id="KW-1185">Reference proteome</keyword>
<dbReference type="Proteomes" id="UP000001880">
    <property type="component" value="Chromosome"/>
</dbReference>
<dbReference type="SUPFAM" id="SSF52374">
    <property type="entry name" value="Nucleotidylyl transferase"/>
    <property type="match status" value="1"/>
</dbReference>
<dbReference type="GO" id="GO:0005524">
    <property type="term" value="F:ATP binding"/>
    <property type="evidence" value="ECO:0007669"/>
    <property type="project" value="UniProtKB-UniRule"/>
</dbReference>
<dbReference type="PANTHER" id="PTHR43766:SF1">
    <property type="entry name" value="TRYPTOPHAN--TRNA LIGASE, MITOCHONDRIAL"/>
    <property type="match status" value="1"/>
</dbReference>
<comment type="function">
    <text evidence="8">Catalyzes the attachment of tryptophan to tRNA(Trp).</text>
</comment>
<keyword evidence="2 8" id="KW-0436">Ligase</keyword>
<evidence type="ECO:0000256" key="5">
    <source>
        <dbReference type="ARBA" id="ARBA00022917"/>
    </source>
</evidence>
<feature type="short sequence motif" description="'KMSKS' region" evidence="8">
    <location>
        <begin position="191"/>
        <end position="195"/>
    </location>
</feature>
<comment type="similarity">
    <text evidence="1 8 9">Belongs to the class-I aminoacyl-tRNA synthetase family.</text>
</comment>
<dbReference type="InterPro" id="IPR002305">
    <property type="entry name" value="aa-tRNA-synth_Ic"/>
</dbReference>
<evidence type="ECO:0000256" key="3">
    <source>
        <dbReference type="ARBA" id="ARBA00022741"/>
    </source>
</evidence>
<feature type="binding site" evidence="8">
    <location>
        <begin position="191"/>
        <end position="195"/>
    </location>
    <ligand>
        <name>ATP</name>
        <dbReference type="ChEBI" id="CHEBI:30616"/>
    </ligand>
</feature>
<dbReference type="InterPro" id="IPR014729">
    <property type="entry name" value="Rossmann-like_a/b/a_fold"/>
</dbReference>
<evidence type="ECO:0000256" key="9">
    <source>
        <dbReference type="RuleBase" id="RU363036"/>
    </source>
</evidence>
<dbReference type="PANTHER" id="PTHR43766">
    <property type="entry name" value="TRYPTOPHAN--TRNA LIGASE, MITOCHONDRIAL"/>
    <property type="match status" value="1"/>
</dbReference>
<evidence type="ECO:0000256" key="6">
    <source>
        <dbReference type="ARBA" id="ARBA00023146"/>
    </source>
</evidence>
<dbReference type="Pfam" id="PF00579">
    <property type="entry name" value="tRNA-synt_1b"/>
    <property type="match status" value="1"/>
</dbReference>
<dbReference type="InterPro" id="IPR001412">
    <property type="entry name" value="aa-tRNA-synth_I_CS"/>
</dbReference>
<dbReference type="GO" id="GO:0004830">
    <property type="term" value="F:tryptophan-tRNA ligase activity"/>
    <property type="evidence" value="ECO:0007669"/>
    <property type="project" value="UniProtKB-UniRule"/>
</dbReference>
<evidence type="ECO:0000313" key="10">
    <source>
        <dbReference type="EMBL" id="ACY12783.1"/>
    </source>
</evidence>
<dbReference type="InterPro" id="IPR024109">
    <property type="entry name" value="Trp-tRNA-ligase_bac-type"/>
</dbReference>
<keyword evidence="3 8" id="KW-0547">Nucleotide-binding</keyword>
<dbReference type="InterPro" id="IPR002306">
    <property type="entry name" value="Trp-tRNA-ligase"/>
</dbReference>
<dbReference type="HOGENOM" id="CLU_029244_0_0_7"/>
<dbReference type="GO" id="GO:0006436">
    <property type="term" value="P:tryptophanyl-tRNA aminoacylation"/>
    <property type="evidence" value="ECO:0007669"/>
    <property type="project" value="UniProtKB-UniRule"/>
</dbReference>
<evidence type="ECO:0000256" key="4">
    <source>
        <dbReference type="ARBA" id="ARBA00022840"/>
    </source>
</evidence>
<evidence type="ECO:0000313" key="11">
    <source>
        <dbReference type="Proteomes" id="UP000001880"/>
    </source>
</evidence>
<dbReference type="STRING" id="502025.Hoch_0142"/>
<gene>
    <name evidence="8" type="primary">trpS</name>
    <name evidence="10" type="ordered locus">Hoch_0142</name>
</gene>
<dbReference type="KEGG" id="hoh:Hoch_0142"/>
<dbReference type="OrthoDB" id="9801042at2"/>
<dbReference type="EC" id="6.1.1.2" evidence="8"/>
<feature type="short sequence motif" description="'HIGH' region" evidence="8">
    <location>
        <begin position="10"/>
        <end position="18"/>
    </location>
</feature>
<protein>
    <recommendedName>
        <fullName evidence="8">Tryptophan--tRNA ligase</fullName>
        <ecNumber evidence="8">6.1.1.2</ecNumber>
    </recommendedName>
    <alternativeName>
        <fullName evidence="8">Tryptophanyl-tRNA synthetase</fullName>
        <shortName evidence="8">TrpRS</shortName>
    </alternativeName>
</protein>
<proteinExistence type="inferred from homology"/>
<dbReference type="RefSeq" id="WP_012825410.1">
    <property type="nucleotide sequence ID" value="NC_013440.1"/>
</dbReference>
<accession>D0LGN7</accession>
<evidence type="ECO:0000256" key="2">
    <source>
        <dbReference type="ARBA" id="ARBA00022598"/>
    </source>
</evidence>
<dbReference type="PRINTS" id="PR01039">
    <property type="entry name" value="TRNASYNTHTRP"/>
</dbReference>
<comment type="catalytic activity">
    <reaction evidence="7 8">
        <text>tRNA(Trp) + L-tryptophan + ATP = L-tryptophyl-tRNA(Trp) + AMP + diphosphate + H(+)</text>
        <dbReference type="Rhea" id="RHEA:24080"/>
        <dbReference type="Rhea" id="RHEA-COMP:9671"/>
        <dbReference type="Rhea" id="RHEA-COMP:9705"/>
        <dbReference type="ChEBI" id="CHEBI:15378"/>
        <dbReference type="ChEBI" id="CHEBI:30616"/>
        <dbReference type="ChEBI" id="CHEBI:33019"/>
        <dbReference type="ChEBI" id="CHEBI:57912"/>
        <dbReference type="ChEBI" id="CHEBI:78442"/>
        <dbReference type="ChEBI" id="CHEBI:78535"/>
        <dbReference type="ChEBI" id="CHEBI:456215"/>
        <dbReference type="EC" id="6.1.1.2"/>
    </reaction>
</comment>
<evidence type="ECO:0000256" key="7">
    <source>
        <dbReference type="ARBA" id="ARBA00049929"/>
    </source>
</evidence>
<reference evidence="10 11" key="1">
    <citation type="journal article" date="2010" name="Stand. Genomic Sci.">
        <title>Complete genome sequence of Haliangium ochraceum type strain (SMP-2).</title>
        <authorList>
            <consortium name="US DOE Joint Genome Institute (JGI-PGF)"/>
            <person name="Ivanova N."/>
            <person name="Daum C."/>
            <person name="Lang E."/>
            <person name="Abt B."/>
            <person name="Kopitz M."/>
            <person name="Saunders E."/>
            <person name="Lapidus A."/>
            <person name="Lucas S."/>
            <person name="Glavina Del Rio T."/>
            <person name="Nolan M."/>
            <person name="Tice H."/>
            <person name="Copeland A."/>
            <person name="Cheng J.F."/>
            <person name="Chen F."/>
            <person name="Bruce D."/>
            <person name="Goodwin L."/>
            <person name="Pitluck S."/>
            <person name="Mavromatis K."/>
            <person name="Pati A."/>
            <person name="Mikhailova N."/>
            <person name="Chen A."/>
            <person name="Palaniappan K."/>
            <person name="Land M."/>
            <person name="Hauser L."/>
            <person name="Chang Y.J."/>
            <person name="Jeffries C.D."/>
            <person name="Detter J.C."/>
            <person name="Brettin T."/>
            <person name="Rohde M."/>
            <person name="Goker M."/>
            <person name="Bristow J."/>
            <person name="Markowitz V."/>
            <person name="Eisen J.A."/>
            <person name="Hugenholtz P."/>
            <person name="Kyrpides N.C."/>
            <person name="Klenk H.P."/>
        </authorList>
    </citation>
    <scope>NUCLEOTIDE SEQUENCE [LARGE SCALE GENOMIC DNA]</scope>
    <source>
        <strain evidence="11">DSM 14365 / CIP 107738 / JCM 11303 / AJ 13395 / SMP-2</strain>
    </source>
</reference>
<dbReference type="PROSITE" id="PS00178">
    <property type="entry name" value="AA_TRNA_LIGASE_I"/>
    <property type="match status" value="1"/>
</dbReference>